<dbReference type="Pfam" id="PF01966">
    <property type="entry name" value="HD"/>
    <property type="match status" value="1"/>
</dbReference>
<keyword evidence="2 5" id="KW-0255">Endonuclease</keyword>
<dbReference type="InterPro" id="IPR004088">
    <property type="entry name" value="KH_dom_type_1"/>
</dbReference>
<accession>A0A5B8XZT4</accession>
<keyword evidence="5" id="KW-1003">Cell membrane</keyword>
<protein>
    <recommendedName>
        <fullName evidence="5 6">Ribonuclease Y</fullName>
        <shortName evidence="5">RNase Y</shortName>
        <ecNumber evidence="5 6">3.1.-.-</ecNumber>
    </recommendedName>
</protein>
<feature type="domain" description="HD" evidence="8">
    <location>
        <begin position="387"/>
        <end position="480"/>
    </location>
</feature>
<keyword evidence="5" id="KW-0472">Membrane</keyword>
<dbReference type="InterPro" id="IPR017705">
    <property type="entry name" value="Ribonuclease_Y"/>
</dbReference>
<dbReference type="PANTHER" id="PTHR12826">
    <property type="entry name" value="RIBONUCLEASE Y"/>
    <property type="match status" value="1"/>
</dbReference>
<keyword evidence="4 5" id="KW-0694">RNA-binding</keyword>
<comment type="similarity">
    <text evidence="5">Belongs to the RNase Y family.</text>
</comment>
<dbReference type="EMBL" id="CP042467">
    <property type="protein sequence ID" value="QED29593.1"/>
    <property type="molecule type" value="Genomic_DNA"/>
</dbReference>
<evidence type="ECO:0000256" key="1">
    <source>
        <dbReference type="ARBA" id="ARBA00022722"/>
    </source>
</evidence>
<dbReference type="AlphaFoldDB" id="A0A5B8XZT4"/>
<dbReference type="SMART" id="SM00322">
    <property type="entry name" value="KH"/>
    <property type="match status" value="1"/>
</dbReference>
<feature type="compositionally biased region" description="Basic and acidic residues" evidence="7">
    <location>
        <begin position="150"/>
        <end position="160"/>
    </location>
</feature>
<dbReference type="SUPFAM" id="SSF54791">
    <property type="entry name" value="Eukaryotic type KH-domain (KH-domain type I)"/>
    <property type="match status" value="1"/>
</dbReference>
<evidence type="ECO:0000256" key="2">
    <source>
        <dbReference type="ARBA" id="ARBA00022759"/>
    </source>
</evidence>
<dbReference type="CDD" id="cd00077">
    <property type="entry name" value="HDc"/>
    <property type="match status" value="1"/>
</dbReference>
<dbReference type="GO" id="GO:0016787">
    <property type="term" value="F:hydrolase activity"/>
    <property type="evidence" value="ECO:0007669"/>
    <property type="project" value="UniProtKB-KW"/>
</dbReference>
<keyword evidence="10" id="KW-1185">Reference proteome</keyword>
<dbReference type="OrthoDB" id="9803205at2"/>
<proteinExistence type="inferred from homology"/>
<comment type="subcellular location">
    <subcellularLocation>
        <location evidence="5">Cell membrane</location>
        <topology evidence="5">Single-pass membrane protein</topology>
    </subcellularLocation>
</comment>
<feature type="region of interest" description="Disordered" evidence="7">
    <location>
        <begin position="120"/>
        <end position="160"/>
    </location>
</feature>
<dbReference type="InterPro" id="IPR003607">
    <property type="entry name" value="HD/PDEase_dom"/>
</dbReference>
<comment type="function">
    <text evidence="5">Endoribonuclease that initiates mRNA decay.</text>
</comment>
<dbReference type="PROSITE" id="PS51831">
    <property type="entry name" value="HD"/>
    <property type="match status" value="1"/>
</dbReference>
<feature type="compositionally biased region" description="Basic and acidic residues" evidence="7">
    <location>
        <begin position="120"/>
        <end position="142"/>
    </location>
</feature>
<name>A0A5B8XZT4_9DELT</name>
<organism evidence="9 10">
    <name type="scientific">Microvenator marinus</name>
    <dbReference type="NCBI Taxonomy" id="2600177"/>
    <lineage>
        <taxon>Bacteria</taxon>
        <taxon>Deltaproteobacteria</taxon>
        <taxon>Bradymonadales</taxon>
        <taxon>Microvenatoraceae</taxon>
        <taxon>Microvenator</taxon>
    </lineage>
</organism>
<dbReference type="GO" id="GO:0005886">
    <property type="term" value="C:plasma membrane"/>
    <property type="evidence" value="ECO:0007669"/>
    <property type="project" value="UniProtKB-SubCell"/>
</dbReference>
<dbReference type="Pfam" id="PF00013">
    <property type="entry name" value="KH_1"/>
    <property type="match status" value="1"/>
</dbReference>
<evidence type="ECO:0000256" key="3">
    <source>
        <dbReference type="ARBA" id="ARBA00022801"/>
    </source>
</evidence>
<dbReference type="SMART" id="SM00471">
    <property type="entry name" value="HDc"/>
    <property type="match status" value="1"/>
</dbReference>
<dbReference type="GO" id="GO:0004521">
    <property type="term" value="F:RNA endonuclease activity"/>
    <property type="evidence" value="ECO:0007669"/>
    <property type="project" value="UniProtKB-UniRule"/>
</dbReference>
<dbReference type="PANTHER" id="PTHR12826:SF15">
    <property type="entry name" value="RIBONUCLEASE Y"/>
    <property type="match status" value="1"/>
</dbReference>
<gene>
    <name evidence="5 9" type="primary">rny</name>
    <name evidence="9" type="ORF">FRD01_20605</name>
</gene>
<evidence type="ECO:0000313" key="10">
    <source>
        <dbReference type="Proteomes" id="UP000321595"/>
    </source>
</evidence>
<dbReference type="KEGG" id="bbae:FRD01_20605"/>
<dbReference type="GO" id="GO:0006402">
    <property type="term" value="P:mRNA catabolic process"/>
    <property type="evidence" value="ECO:0007669"/>
    <property type="project" value="UniProtKB-UniRule"/>
</dbReference>
<dbReference type="Proteomes" id="UP000321595">
    <property type="component" value="Chromosome"/>
</dbReference>
<dbReference type="InterPro" id="IPR006674">
    <property type="entry name" value="HD_domain"/>
</dbReference>
<dbReference type="InterPro" id="IPR036612">
    <property type="entry name" value="KH_dom_type_1_sf"/>
</dbReference>
<feature type="transmembrane region" description="Helical" evidence="5">
    <location>
        <begin position="6"/>
        <end position="28"/>
    </location>
</feature>
<dbReference type="Gene3D" id="1.10.3210.10">
    <property type="entry name" value="Hypothetical protein af1432"/>
    <property type="match status" value="1"/>
</dbReference>
<dbReference type="InterPro" id="IPR022711">
    <property type="entry name" value="RNase_Y_N"/>
</dbReference>
<dbReference type="InterPro" id="IPR004087">
    <property type="entry name" value="KH_dom"/>
</dbReference>
<dbReference type="GO" id="GO:0003723">
    <property type="term" value="F:RNA binding"/>
    <property type="evidence" value="ECO:0007669"/>
    <property type="project" value="UniProtKB-UniRule"/>
</dbReference>
<evidence type="ECO:0000313" key="9">
    <source>
        <dbReference type="EMBL" id="QED29593.1"/>
    </source>
</evidence>
<dbReference type="Pfam" id="PF12072">
    <property type="entry name" value="RNase_Y_N"/>
    <property type="match status" value="1"/>
</dbReference>
<dbReference type="HAMAP" id="MF_00335">
    <property type="entry name" value="RNase_Y"/>
    <property type="match status" value="1"/>
</dbReference>
<dbReference type="CDD" id="cd22431">
    <property type="entry name" value="KH-I_RNaseY"/>
    <property type="match status" value="1"/>
</dbReference>
<dbReference type="RefSeq" id="WP_146962826.1">
    <property type="nucleotide sequence ID" value="NZ_CP042467.1"/>
</dbReference>
<dbReference type="Gene3D" id="3.30.1370.10">
    <property type="entry name" value="K Homology domain, type 1"/>
    <property type="match status" value="1"/>
</dbReference>
<evidence type="ECO:0000256" key="6">
    <source>
        <dbReference type="NCBIfam" id="TIGR03319"/>
    </source>
</evidence>
<evidence type="ECO:0000256" key="7">
    <source>
        <dbReference type="SAM" id="MobiDB-lite"/>
    </source>
</evidence>
<dbReference type="SUPFAM" id="SSF109604">
    <property type="entry name" value="HD-domain/PDEase-like"/>
    <property type="match status" value="1"/>
</dbReference>
<reference evidence="9 10" key="1">
    <citation type="submission" date="2019-08" db="EMBL/GenBank/DDBJ databases">
        <authorList>
            <person name="Liang Q."/>
        </authorList>
    </citation>
    <scope>NUCLEOTIDE SEQUENCE [LARGE SCALE GENOMIC DNA]</scope>
    <source>
        <strain evidence="9 10">V1718</strain>
    </source>
</reference>
<keyword evidence="5" id="KW-0812">Transmembrane</keyword>
<sequence length="571" mass="63813">MEDSMQTLTVAYSLLALVLGVVIGWLLYKSRSIRELQDMVDERVAQLRARTIEETKSEIQRTLTSDLEDKVREELKEKLKADVEEEVQRTARKLESDAETKAQERIRAAEKEAKELLSAAKKEMQEETASRRQELEKSEARLTQRASSLDAREEKLEKRTQELATKDAELMGTSRKLKDREAEIEAKSAGIQAELERVAGLSADAARTELVESLTGEAKLEAAKVARQYEEEAIEEADRRAKKVIATSVQRWAGEYVAERAVTVVPIPNDEIKGRIIGREGRNIRALEAATGIDIIIDDTPEAVMVSGFDPVRRQVARISLEKLISDGRIHPSRIEEVVEKTSAEVESQIKEYGERAAFELGIHNLHIDLIKLVGRLQFRTSYGQNMWSHSIEVGFLCGMMAAELGLNVKHARRAGLLHDIGKALTHENDGPHALVGAEIAKRCGEHEVVRNAIAAHHNEEPQNSAIAHLVIAADALSGARPGARREVLGTYIKRLEDLERISQEFEGVEKAFAVQAGREIRVMVENSRVTDDQAFVLSKEIAAKIESELTYPGQIKVCVIRETRSVDYAR</sequence>
<evidence type="ECO:0000256" key="4">
    <source>
        <dbReference type="ARBA" id="ARBA00022884"/>
    </source>
</evidence>
<dbReference type="NCBIfam" id="TIGR03319">
    <property type="entry name" value="RNase_Y"/>
    <property type="match status" value="1"/>
</dbReference>
<dbReference type="EC" id="3.1.-.-" evidence="5 6"/>
<keyword evidence="5" id="KW-1133">Transmembrane helix</keyword>
<evidence type="ECO:0000259" key="8">
    <source>
        <dbReference type="PROSITE" id="PS51831"/>
    </source>
</evidence>
<dbReference type="NCBIfam" id="TIGR00277">
    <property type="entry name" value="HDIG"/>
    <property type="match status" value="1"/>
</dbReference>
<dbReference type="InterPro" id="IPR006675">
    <property type="entry name" value="HDIG_dom"/>
</dbReference>
<dbReference type="PROSITE" id="PS50084">
    <property type="entry name" value="KH_TYPE_1"/>
    <property type="match status" value="1"/>
</dbReference>
<evidence type="ECO:0000256" key="5">
    <source>
        <dbReference type="HAMAP-Rule" id="MF_00335"/>
    </source>
</evidence>
<keyword evidence="3 5" id="KW-0378">Hydrolase</keyword>
<keyword evidence="1 5" id="KW-0540">Nuclease</keyword>